<dbReference type="AlphaFoldDB" id="A0ABD1UYS5"/>
<proteinExistence type="predicted"/>
<gene>
    <name evidence="1" type="ORF">Fot_22801</name>
</gene>
<comment type="caution">
    <text evidence="1">The sequence shown here is derived from an EMBL/GenBank/DDBJ whole genome shotgun (WGS) entry which is preliminary data.</text>
</comment>
<evidence type="ECO:0000313" key="2">
    <source>
        <dbReference type="Proteomes" id="UP001604277"/>
    </source>
</evidence>
<dbReference type="Proteomes" id="UP001604277">
    <property type="component" value="Unassembled WGS sequence"/>
</dbReference>
<organism evidence="1 2">
    <name type="scientific">Forsythia ovata</name>
    <dbReference type="NCBI Taxonomy" id="205694"/>
    <lineage>
        <taxon>Eukaryota</taxon>
        <taxon>Viridiplantae</taxon>
        <taxon>Streptophyta</taxon>
        <taxon>Embryophyta</taxon>
        <taxon>Tracheophyta</taxon>
        <taxon>Spermatophyta</taxon>
        <taxon>Magnoliopsida</taxon>
        <taxon>eudicotyledons</taxon>
        <taxon>Gunneridae</taxon>
        <taxon>Pentapetalae</taxon>
        <taxon>asterids</taxon>
        <taxon>lamiids</taxon>
        <taxon>Lamiales</taxon>
        <taxon>Oleaceae</taxon>
        <taxon>Forsythieae</taxon>
        <taxon>Forsythia</taxon>
    </lineage>
</organism>
<dbReference type="EMBL" id="JBFOLJ010000006">
    <property type="protein sequence ID" value="KAL2530200.1"/>
    <property type="molecule type" value="Genomic_DNA"/>
</dbReference>
<keyword evidence="2" id="KW-1185">Reference proteome</keyword>
<sequence>MSQVDEVNSSIPKFHLSRRVELDSARKLPTKITVLVQIRISKGYILSFWFKSRDRIVLCTKVSFQQLIPPMLFLSETRVELQWLASFAPRNIYLHFRSLIRDALRRAASFPILSFLLSLAFEIEGNLRRVVPILLKKCSSLIQVAVISLHF</sequence>
<reference evidence="2" key="1">
    <citation type="submission" date="2024-07" db="EMBL/GenBank/DDBJ databases">
        <title>Two chromosome-level genome assemblies of Korean endemic species Abeliophyllum distichum and Forsythia ovata (Oleaceae).</title>
        <authorList>
            <person name="Jang H."/>
        </authorList>
    </citation>
    <scope>NUCLEOTIDE SEQUENCE [LARGE SCALE GENOMIC DNA]</scope>
</reference>
<evidence type="ECO:0000313" key="1">
    <source>
        <dbReference type="EMBL" id="KAL2530200.1"/>
    </source>
</evidence>
<accession>A0ABD1UYS5</accession>
<name>A0ABD1UYS5_9LAMI</name>
<protein>
    <submittedName>
        <fullName evidence="1">Uncharacterized protein</fullName>
    </submittedName>
</protein>